<keyword evidence="2" id="KW-1185">Reference proteome</keyword>
<evidence type="ECO:0000313" key="2">
    <source>
        <dbReference type="Proteomes" id="UP001480595"/>
    </source>
</evidence>
<organism evidence="1 2">
    <name type="scientific">Apiospora phragmitis</name>
    <dbReference type="NCBI Taxonomy" id="2905665"/>
    <lineage>
        <taxon>Eukaryota</taxon>
        <taxon>Fungi</taxon>
        <taxon>Dikarya</taxon>
        <taxon>Ascomycota</taxon>
        <taxon>Pezizomycotina</taxon>
        <taxon>Sordariomycetes</taxon>
        <taxon>Xylariomycetidae</taxon>
        <taxon>Amphisphaeriales</taxon>
        <taxon>Apiosporaceae</taxon>
        <taxon>Apiospora</taxon>
    </lineage>
</organism>
<comment type="caution">
    <text evidence="1">The sequence shown here is derived from an EMBL/GenBank/DDBJ whole genome shotgun (WGS) entry which is preliminary data.</text>
</comment>
<dbReference type="Proteomes" id="UP001480595">
    <property type="component" value="Unassembled WGS sequence"/>
</dbReference>
<accession>A0ABR1UHY1</accession>
<dbReference type="EMBL" id="JAQQWL010000009">
    <property type="protein sequence ID" value="KAK8058509.1"/>
    <property type="molecule type" value="Genomic_DNA"/>
</dbReference>
<sequence length="70" mass="8299">MDDAQPDPPPQHLHNLSRIITFGIISDLLRRRVVLLKERCKLVLDFVGIWVNRAKVEILDLLYYRVGFRR</sequence>
<proteinExistence type="predicted"/>
<evidence type="ECO:0000313" key="1">
    <source>
        <dbReference type="EMBL" id="KAK8058509.1"/>
    </source>
</evidence>
<gene>
    <name evidence="1" type="ORF">PG994_008957</name>
</gene>
<dbReference type="GeneID" id="92093429"/>
<protein>
    <submittedName>
        <fullName evidence="1">Uncharacterized protein</fullName>
    </submittedName>
</protein>
<dbReference type="RefSeq" id="XP_066713955.1">
    <property type="nucleotide sequence ID" value="XM_066860366.1"/>
</dbReference>
<reference evidence="1 2" key="1">
    <citation type="submission" date="2023-01" db="EMBL/GenBank/DDBJ databases">
        <title>Analysis of 21 Apiospora genomes using comparative genomics revels a genus with tremendous synthesis potential of carbohydrate active enzymes and secondary metabolites.</title>
        <authorList>
            <person name="Sorensen T."/>
        </authorList>
    </citation>
    <scope>NUCLEOTIDE SEQUENCE [LARGE SCALE GENOMIC DNA]</scope>
    <source>
        <strain evidence="1 2">CBS 135458</strain>
    </source>
</reference>
<name>A0ABR1UHY1_9PEZI</name>